<sequence>MKNRIFRVFAMGIIFIAFTTFVFAQNTENKANKTTDIEPVRMAKEQVPDIVIENFFKDHSSVKYELWKGYPKEDFINVWYDYNPYLNSSAASGYFVVEFWEDGEHQEAMYSNEGKKIAVHKKLSSQLPKPILEAISRGL</sequence>
<feature type="signal peptide" evidence="1">
    <location>
        <begin position="1"/>
        <end position="24"/>
    </location>
</feature>
<protein>
    <recommendedName>
        <fullName evidence="4">Beta-lactamase-inhibitor-like PepSY-like domain-containing protein</fullName>
    </recommendedName>
</protein>
<dbReference type="OrthoDB" id="9887865at2"/>
<dbReference type="RefSeq" id="WP_123881011.1">
    <property type="nucleotide sequence ID" value="NZ_CP033920.1"/>
</dbReference>
<accession>A0A376DZ07</accession>
<evidence type="ECO:0008006" key="4">
    <source>
        <dbReference type="Google" id="ProtNLM"/>
    </source>
</evidence>
<reference evidence="2 3" key="1">
    <citation type="submission" date="2018-06" db="EMBL/GenBank/DDBJ databases">
        <authorList>
            <consortium name="Pathogen Informatics"/>
            <person name="Doyle S."/>
        </authorList>
    </citation>
    <scope>NUCLEOTIDE SEQUENCE [LARGE SCALE GENOMIC DNA]</scope>
    <source>
        <strain evidence="2 3">NCTC13533</strain>
    </source>
</reference>
<dbReference type="Proteomes" id="UP000255224">
    <property type="component" value="Unassembled WGS sequence"/>
</dbReference>
<feature type="chain" id="PRO_5016961320" description="Beta-lactamase-inhibitor-like PepSY-like domain-containing protein" evidence="1">
    <location>
        <begin position="25"/>
        <end position="139"/>
    </location>
</feature>
<gene>
    <name evidence="2" type="ORF">NCTC13533_02636</name>
</gene>
<proteinExistence type="predicted"/>
<dbReference type="AlphaFoldDB" id="A0A376DZ07"/>
<organism evidence="2 3">
    <name type="scientific">Chryseobacterium carnipullorum</name>
    <dbReference type="NCBI Taxonomy" id="1124835"/>
    <lineage>
        <taxon>Bacteria</taxon>
        <taxon>Pseudomonadati</taxon>
        <taxon>Bacteroidota</taxon>
        <taxon>Flavobacteriia</taxon>
        <taxon>Flavobacteriales</taxon>
        <taxon>Weeksellaceae</taxon>
        <taxon>Chryseobacterium group</taxon>
        <taxon>Chryseobacterium</taxon>
    </lineage>
</organism>
<evidence type="ECO:0000313" key="3">
    <source>
        <dbReference type="Proteomes" id="UP000255224"/>
    </source>
</evidence>
<name>A0A376DZ07_CHRCU</name>
<keyword evidence="1" id="KW-0732">Signal</keyword>
<evidence type="ECO:0000256" key="1">
    <source>
        <dbReference type="SAM" id="SignalP"/>
    </source>
</evidence>
<evidence type="ECO:0000313" key="2">
    <source>
        <dbReference type="EMBL" id="STC98461.1"/>
    </source>
</evidence>
<dbReference type="EMBL" id="UFVQ01000003">
    <property type="protein sequence ID" value="STC98461.1"/>
    <property type="molecule type" value="Genomic_DNA"/>
</dbReference>